<dbReference type="InterPro" id="IPR036390">
    <property type="entry name" value="WH_DNA-bd_sf"/>
</dbReference>
<dbReference type="SUPFAM" id="SSF46785">
    <property type="entry name" value="Winged helix' DNA-binding domain"/>
    <property type="match status" value="1"/>
</dbReference>
<sequence length="171" mass="19385">MTKLREPLEEIGATCGLPLALEVMGERWSFMILRAAFNGVCHFEEFLGVLGIARNILSNRLAKLVEHEIMRREPCPEDRRKVEYRLTEKGVDLLPAMLALRQWGEKHGLGVPSNPVLVDKRDHRPIGQITIRGHDDRVLGWHELQWQDRLALGAEAACAGPAELPGWKPER</sequence>
<evidence type="ECO:0000313" key="5">
    <source>
        <dbReference type="EMBL" id="MEJ5977900.1"/>
    </source>
</evidence>
<comment type="caution">
    <text evidence="5">The sequence shown here is derived from an EMBL/GenBank/DDBJ whole genome shotgun (WGS) entry which is preliminary data.</text>
</comment>
<evidence type="ECO:0000313" key="6">
    <source>
        <dbReference type="Proteomes" id="UP001361239"/>
    </source>
</evidence>
<organism evidence="5 6">
    <name type="scientific">Novosphingobium anseongense</name>
    <dbReference type="NCBI Taxonomy" id="3133436"/>
    <lineage>
        <taxon>Bacteria</taxon>
        <taxon>Pseudomonadati</taxon>
        <taxon>Pseudomonadota</taxon>
        <taxon>Alphaproteobacteria</taxon>
        <taxon>Sphingomonadales</taxon>
        <taxon>Sphingomonadaceae</taxon>
        <taxon>Novosphingobium</taxon>
    </lineage>
</organism>
<dbReference type="PROSITE" id="PS51118">
    <property type="entry name" value="HTH_HXLR"/>
    <property type="match status" value="1"/>
</dbReference>
<dbReference type="InterPro" id="IPR002577">
    <property type="entry name" value="HTH_HxlR"/>
</dbReference>
<gene>
    <name evidence="5" type="ORF">WG901_14720</name>
</gene>
<proteinExistence type="predicted"/>
<keyword evidence="1" id="KW-0805">Transcription regulation</keyword>
<keyword evidence="3" id="KW-0804">Transcription</keyword>
<dbReference type="PANTHER" id="PTHR33204">
    <property type="entry name" value="TRANSCRIPTIONAL REGULATOR, MARR FAMILY"/>
    <property type="match status" value="1"/>
</dbReference>
<feature type="domain" description="HTH hxlR-type" evidence="4">
    <location>
        <begin position="15"/>
        <end position="112"/>
    </location>
</feature>
<dbReference type="Pfam" id="PF01638">
    <property type="entry name" value="HxlR"/>
    <property type="match status" value="1"/>
</dbReference>
<evidence type="ECO:0000256" key="3">
    <source>
        <dbReference type="ARBA" id="ARBA00023163"/>
    </source>
</evidence>
<evidence type="ECO:0000256" key="2">
    <source>
        <dbReference type="ARBA" id="ARBA00023125"/>
    </source>
</evidence>
<evidence type="ECO:0000256" key="1">
    <source>
        <dbReference type="ARBA" id="ARBA00023015"/>
    </source>
</evidence>
<dbReference type="Gene3D" id="1.10.10.10">
    <property type="entry name" value="Winged helix-like DNA-binding domain superfamily/Winged helix DNA-binding domain"/>
    <property type="match status" value="1"/>
</dbReference>
<keyword evidence="6" id="KW-1185">Reference proteome</keyword>
<dbReference type="PANTHER" id="PTHR33204:SF18">
    <property type="entry name" value="TRANSCRIPTIONAL REGULATORY PROTEIN"/>
    <property type="match status" value="1"/>
</dbReference>
<dbReference type="RefSeq" id="WP_339587847.1">
    <property type="nucleotide sequence ID" value="NZ_JBBHJZ010000003.1"/>
</dbReference>
<keyword evidence="2" id="KW-0238">DNA-binding</keyword>
<accession>A0ABU8RXU5</accession>
<reference evidence="5 6" key="1">
    <citation type="submission" date="2024-03" db="EMBL/GenBank/DDBJ databases">
        <authorList>
            <person name="Jo J.-H."/>
        </authorList>
    </citation>
    <scope>NUCLEOTIDE SEQUENCE [LARGE SCALE GENOMIC DNA]</scope>
    <source>
        <strain evidence="5 6">PS1R-30</strain>
    </source>
</reference>
<dbReference type="EMBL" id="JBBHJZ010000003">
    <property type="protein sequence ID" value="MEJ5977900.1"/>
    <property type="molecule type" value="Genomic_DNA"/>
</dbReference>
<name>A0ABU8RXU5_9SPHN</name>
<dbReference type="InterPro" id="IPR036388">
    <property type="entry name" value="WH-like_DNA-bd_sf"/>
</dbReference>
<dbReference type="Proteomes" id="UP001361239">
    <property type="component" value="Unassembled WGS sequence"/>
</dbReference>
<evidence type="ECO:0000259" key="4">
    <source>
        <dbReference type="PROSITE" id="PS51118"/>
    </source>
</evidence>
<protein>
    <submittedName>
        <fullName evidence="5">Helix-turn-helix domain-containing protein</fullName>
    </submittedName>
</protein>